<keyword evidence="2" id="KW-0472">Membrane</keyword>
<comment type="caution">
    <text evidence="4">The sequence shown here is derived from an EMBL/GenBank/DDBJ whole genome shotgun (WGS) entry which is preliminary data.</text>
</comment>
<feature type="region of interest" description="Disordered" evidence="3">
    <location>
        <begin position="494"/>
        <end position="521"/>
    </location>
</feature>
<keyword evidence="2" id="KW-1134">Transmembrane beta strand</keyword>
<keyword evidence="2" id="KW-0564">Palmitate</keyword>
<feature type="chain" id="PRO_5044991928" evidence="2">
    <location>
        <begin position="24"/>
        <end position="521"/>
    </location>
</feature>
<comment type="subcellular location">
    <subcellularLocation>
        <location evidence="2">Cell membrane</location>
        <topology evidence="2">Lipid-anchor</topology>
    </subcellularLocation>
</comment>
<keyword evidence="5" id="KW-1185">Reference proteome</keyword>
<dbReference type="NCBIfam" id="TIGR01845">
    <property type="entry name" value="outer_NodT"/>
    <property type="match status" value="1"/>
</dbReference>
<evidence type="ECO:0000256" key="3">
    <source>
        <dbReference type="SAM" id="MobiDB-lite"/>
    </source>
</evidence>
<dbReference type="PROSITE" id="PS51257">
    <property type="entry name" value="PROKAR_LIPOPROTEIN"/>
    <property type="match status" value="1"/>
</dbReference>
<comment type="similarity">
    <text evidence="1 2">Belongs to the outer membrane factor (OMF) (TC 1.B.17) family.</text>
</comment>
<organism evidence="4 5">
    <name type="scientific">Candidatus Accumulibacter contiguus</name>
    <dbReference type="NCBI Taxonomy" id="2954381"/>
    <lineage>
        <taxon>Bacteria</taxon>
        <taxon>Pseudomonadati</taxon>
        <taxon>Pseudomonadota</taxon>
        <taxon>Betaproteobacteria</taxon>
        <taxon>Candidatus Accumulibacter</taxon>
    </lineage>
</organism>
<keyword evidence="2" id="KW-0732">Signal</keyword>
<dbReference type="Pfam" id="PF02321">
    <property type="entry name" value="OEP"/>
    <property type="match status" value="2"/>
</dbReference>
<evidence type="ECO:0000313" key="4">
    <source>
        <dbReference type="EMBL" id="NMQ07363.1"/>
    </source>
</evidence>
<evidence type="ECO:0000256" key="2">
    <source>
        <dbReference type="RuleBase" id="RU362097"/>
    </source>
</evidence>
<sequence length="521" mass="57100">MRKRPAGASGRPLSFLAAALLLAGCAAVGPDFKRPETPWLADWSGGSLTALVEEKRGRPRTQTEEWWRNFDDSVLDALIAEAQRVNPNVRTAGMRIMEARAQLAIAGSLLYPQQQQVTGKLVRMGTEASSGPDTALTAYNIGFGVGWEIDFWGKFRRSIEAADAGYFATIAQYDDLQVLIAAQVATLYASIRTLEMRLTIAHQNAALQKRSLEITERLFKHGNDSELDVQQAKSQYLGTLAAIPQIEGSLRQTQNALSVLLARPPGPLPEMAAGKERIPRTELAIVADMPAEMLRRRPDVRAAEMQLAAQSALIGVSVADLYPSVALLGSLGVSSTSLSGAPRKFDWAIGPSLVWNVFDFGRLSNEVLVQDARFQQLYEQYQGTVLQAAREVDDAAVGFVANRAQVPLLEEAVKAAQRSLDIATIQYREGMAGFERVLDSQRALFNQQERLVNNLGNVAQSLITLYKAMGGGWQQARGRPLVDDATRETMAERSDWRDLLAVPLPSPDAAPSQMTPEREER</sequence>
<dbReference type="InterPro" id="IPR010131">
    <property type="entry name" value="MdtP/NodT-like"/>
</dbReference>
<dbReference type="Proteomes" id="UP000886469">
    <property type="component" value="Unassembled WGS sequence"/>
</dbReference>
<keyword evidence="2" id="KW-0449">Lipoprotein</keyword>
<dbReference type="InterPro" id="IPR003423">
    <property type="entry name" value="OMP_efflux"/>
</dbReference>
<evidence type="ECO:0000256" key="1">
    <source>
        <dbReference type="ARBA" id="ARBA00007613"/>
    </source>
</evidence>
<evidence type="ECO:0000313" key="5">
    <source>
        <dbReference type="Proteomes" id="UP000886469"/>
    </source>
</evidence>
<dbReference type="PANTHER" id="PTHR30203">
    <property type="entry name" value="OUTER MEMBRANE CATION EFFLUX PROTEIN"/>
    <property type="match status" value="1"/>
</dbReference>
<dbReference type="Gene3D" id="2.20.200.10">
    <property type="entry name" value="Outer membrane efflux proteins (OEP)"/>
    <property type="match status" value="1"/>
</dbReference>
<name>A0ABX1TE51_9PROT</name>
<reference evidence="4" key="1">
    <citation type="submission" date="2019-03" db="EMBL/GenBank/DDBJ databases">
        <title>Metabolic reconstructions from genomes of highly enriched 'Candidatus Accumulibacter' and 'Candidatus Competibacter' bioreactor populations.</title>
        <authorList>
            <person name="Annavajhala M.K."/>
            <person name="Welles L."/>
            <person name="Abbas B."/>
            <person name="Sorokin D."/>
            <person name="Park H."/>
            <person name="Van Loosdrecht M."/>
            <person name="Chandran K."/>
        </authorList>
    </citation>
    <scope>NUCLEOTIDE SEQUENCE</scope>
    <source>
        <strain evidence="4">SBR_L</strain>
    </source>
</reference>
<dbReference type="Gene3D" id="1.20.1600.10">
    <property type="entry name" value="Outer membrane efflux proteins (OEP)"/>
    <property type="match status" value="1"/>
</dbReference>
<gene>
    <name evidence="4" type="ORF">E4Q08_20015</name>
</gene>
<accession>A0ABX1TE51</accession>
<proteinExistence type="inferred from homology"/>
<feature type="signal peptide" evidence="2">
    <location>
        <begin position="1"/>
        <end position="23"/>
    </location>
</feature>
<dbReference type="EMBL" id="SPMX01000073">
    <property type="protein sequence ID" value="NMQ07363.1"/>
    <property type="molecule type" value="Genomic_DNA"/>
</dbReference>
<keyword evidence="2" id="KW-0812">Transmembrane</keyword>
<dbReference type="RefSeq" id="WP_169071673.1">
    <property type="nucleotide sequence ID" value="NZ_JAZKUC010000003.1"/>
</dbReference>
<dbReference type="SUPFAM" id="SSF56954">
    <property type="entry name" value="Outer membrane efflux proteins (OEP)"/>
    <property type="match status" value="1"/>
</dbReference>
<protein>
    <submittedName>
        <fullName evidence="4">Efflux transporter outer membrane subunit</fullName>
    </submittedName>
</protein>